<dbReference type="Proteomes" id="UP000741360">
    <property type="component" value="Unassembled WGS sequence"/>
</dbReference>
<dbReference type="PROSITE" id="PS51278">
    <property type="entry name" value="GATASE_TYPE_2"/>
    <property type="match status" value="1"/>
</dbReference>
<feature type="region of interest" description="Disordered" evidence="2">
    <location>
        <begin position="1"/>
        <end position="26"/>
    </location>
</feature>
<accession>A0A932GNK8</accession>
<feature type="active site" description="For GATase activity" evidence="1">
    <location>
        <position position="42"/>
    </location>
</feature>
<dbReference type="InterPro" id="IPR029055">
    <property type="entry name" value="Ntn_hydrolases_N"/>
</dbReference>
<evidence type="ECO:0000313" key="4">
    <source>
        <dbReference type="EMBL" id="MBI3014451.1"/>
    </source>
</evidence>
<evidence type="ECO:0000256" key="2">
    <source>
        <dbReference type="SAM" id="MobiDB-lite"/>
    </source>
</evidence>
<dbReference type="InterPro" id="IPR017932">
    <property type="entry name" value="GATase_2_dom"/>
</dbReference>
<dbReference type="Gene3D" id="3.60.20.10">
    <property type="entry name" value="Glutamine Phosphoribosylpyrophosphate, subunit 1, domain 1"/>
    <property type="match status" value="1"/>
</dbReference>
<feature type="domain" description="Glutamine amidotransferase type-2" evidence="3">
    <location>
        <begin position="42"/>
        <end position="386"/>
    </location>
</feature>
<name>A0A932GNK8_UNCTE</name>
<evidence type="ECO:0000313" key="5">
    <source>
        <dbReference type="Proteomes" id="UP000741360"/>
    </source>
</evidence>
<reference evidence="4" key="1">
    <citation type="submission" date="2020-07" db="EMBL/GenBank/DDBJ databases">
        <title>Huge and variable diversity of episymbiotic CPR bacteria and DPANN archaea in groundwater ecosystems.</title>
        <authorList>
            <person name="He C.Y."/>
            <person name="Keren R."/>
            <person name="Whittaker M."/>
            <person name="Farag I.F."/>
            <person name="Doudna J."/>
            <person name="Cate J.H.D."/>
            <person name="Banfield J.F."/>
        </authorList>
    </citation>
    <scope>NUCLEOTIDE SEQUENCE</scope>
    <source>
        <strain evidence="4">NC_groundwater_717_Ag_S-0.2um_59_8</strain>
    </source>
</reference>
<dbReference type="AlphaFoldDB" id="A0A932GNK8"/>
<dbReference type="InterPro" id="IPR012375">
    <property type="entry name" value="Glu_synth_lsu_1"/>
</dbReference>
<dbReference type="CDD" id="cd01907">
    <property type="entry name" value="GlxB"/>
    <property type="match status" value="1"/>
</dbReference>
<dbReference type="EMBL" id="JACPSX010000094">
    <property type="protein sequence ID" value="MBI3014451.1"/>
    <property type="molecule type" value="Genomic_DNA"/>
</dbReference>
<gene>
    <name evidence="4" type="ORF">HYY65_05185</name>
</gene>
<sequence length="407" mass="45864">MINTSLSAPRGYPGGESQGEGEVPRRKSFVRSPYDEKDLSACGLIGFVNRDRRRESGERIIRAIANMHDRGNGLGGGFAAYGIYPERADLYALHVMYDDPHDAKQVEEYLKRQVVVEAAEEIPLFESRRFSDHPYFKRYFVDLRERLNGHDNEGDYLVDTVMHINVNFEHAFVMSSGKNMGTFKGVGFPEDLGEFFRLPEYEGYIWTGHSRFPTNSPGWWGGAHPFALLDWTIVHNGEISSYGINMRYVKMFGYECTLMTDTEVVAYLFDLLVRRHGLSFEDACKVLAPPFWKDIDVLEEEERFTLTHLRSVYASAALNGPFAFLLGFSGGIIGLNDRVKLRPLVVGRGGESVYLSSEEAAIRTICPEVEEIWAPVAGEPVIVLLESVGESRDGRGNQRQRPVLQGA</sequence>
<evidence type="ECO:0000259" key="3">
    <source>
        <dbReference type="PROSITE" id="PS51278"/>
    </source>
</evidence>
<dbReference type="Pfam" id="PF00310">
    <property type="entry name" value="GATase_2"/>
    <property type="match status" value="1"/>
</dbReference>
<organism evidence="4 5">
    <name type="scientific">Tectimicrobiota bacterium</name>
    <dbReference type="NCBI Taxonomy" id="2528274"/>
    <lineage>
        <taxon>Bacteria</taxon>
        <taxon>Pseudomonadati</taxon>
        <taxon>Nitrospinota/Tectimicrobiota group</taxon>
        <taxon>Candidatus Tectimicrobiota</taxon>
    </lineage>
</organism>
<proteinExistence type="predicted"/>
<protein>
    <submittedName>
        <fullName evidence="4">Glutamine amidotransferase family protein</fullName>
    </submittedName>
</protein>
<dbReference type="PIRSF" id="PIRSF018774">
    <property type="entry name" value="GOGAT_lg_dom1"/>
    <property type="match status" value="1"/>
</dbReference>
<comment type="caution">
    <text evidence="4">The sequence shown here is derived from an EMBL/GenBank/DDBJ whole genome shotgun (WGS) entry which is preliminary data.</text>
</comment>
<keyword evidence="4" id="KW-0315">Glutamine amidotransferase</keyword>
<evidence type="ECO:0000256" key="1">
    <source>
        <dbReference type="PIRSR" id="PIRSR018774-1"/>
    </source>
</evidence>
<dbReference type="SUPFAM" id="SSF56235">
    <property type="entry name" value="N-terminal nucleophile aminohydrolases (Ntn hydrolases)"/>
    <property type="match status" value="1"/>
</dbReference>